<protein>
    <recommendedName>
        <fullName evidence="3">DOMON domain-containing protein</fullName>
    </recommendedName>
</protein>
<feature type="domain" description="DOMON" evidence="3">
    <location>
        <begin position="1"/>
        <end position="106"/>
    </location>
</feature>
<gene>
    <name evidence="4" type="ORF">TL16_g09109</name>
</gene>
<keyword evidence="2" id="KW-0472">Membrane</keyword>
<dbReference type="InterPro" id="IPR014784">
    <property type="entry name" value="Cu2_ascorb_mOase-like_C"/>
</dbReference>
<sequence>MITITFTVSPKGWVGFGIGPGGMKGADLVATWISDSTSEIIVKDMYSLENGMPIDDDCSSWVATQGVEDDDKTQVTLRRMLDTGDEAHDRVIVNNGLPTRILLAYGHTDAMTYHGTKRVATEIDFWNHEDTSSSRKLDGEDTTGVELDAMILGDHPMTSTDTEYIDNCVSYDDFDFPADVDIIYITRITAVIAEDTSKYVHHFIGQVKDSCSGPDAGQFYAWAPGAGVKQWPTGYGQPFRRGEVILLEVHYDNPDGSLAVGLVDKSGIDFVYQLEEPEHGAVTTISMGDVLVNEDETIGEGVSSYTYRCDGTCFRDEQPAKIWYVGLHGHLAAEFIQLRQFRGEVEINRWEEEFYNFNFQGALKTPPGVTDWEIHPGDEFEVQCIYNSDNENLHFGEASNDEMCIAFVTILAEYNTQACVWMHPETVDISGGVLDCFYDCPNQKSFPAFPGDEEMSGKRFCSFLESTYDHECTQDCLYLPYLVSNAVGCNTIEYGVWGVDEEMNDVDAQFCSQSVTAEIEHDVEELLVGARKFGNPATLEAQGTCAFLPEGGLEKFYVDELLLKGGGVRWGGFWGSLGLFLLMVGGLGLGLL</sequence>
<accession>A0A9W7B151</accession>
<evidence type="ECO:0000313" key="4">
    <source>
        <dbReference type="EMBL" id="GMH81987.1"/>
    </source>
</evidence>
<dbReference type="Proteomes" id="UP001162640">
    <property type="component" value="Unassembled WGS sequence"/>
</dbReference>
<dbReference type="Pfam" id="PF03351">
    <property type="entry name" value="DOMON"/>
    <property type="match status" value="1"/>
</dbReference>
<dbReference type="GO" id="GO:0005507">
    <property type="term" value="F:copper ion binding"/>
    <property type="evidence" value="ECO:0007669"/>
    <property type="project" value="InterPro"/>
</dbReference>
<keyword evidence="2" id="KW-1133">Transmembrane helix</keyword>
<dbReference type="InterPro" id="IPR005018">
    <property type="entry name" value="DOMON_domain"/>
</dbReference>
<dbReference type="Gene3D" id="2.60.120.230">
    <property type="match status" value="1"/>
</dbReference>
<dbReference type="InterPro" id="IPR045266">
    <property type="entry name" value="DOH_DOMON"/>
</dbReference>
<dbReference type="AlphaFoldDB" id="A0A9W7B151"/>
<comment type="caution">
    <text evidence="4">The sequence shown here is derived from an EMBL/GenBank/DDBJ whole genome shotgun (WGS) entry which is preliminary data.</text>
</comment>
<keyword evidence="1" id="KW-1015">Disulfide bond</keyword>
<dbReference type="EMBL" id="BLQM01000307">
    <property type="protein sequence ID" value="GMH81987.1"/>
    <property type="molecule type" value="Genomic_DNA"/>
</dbReference>
<dbReference type="SMART" id="SM00664">
    <property type="entry name" value="DoH"/>
    <property type="match status" value="1"/>
</dbReference>
<keyword evidence="2" id="KW-0812">Transmembrane</keyword>
<dbReference type="PANTHER" id="PTHR10157:SF23">
    <property type="entry name" value="MOXD1 HOMOLOG 1"/>
    <property type="match status" value="1"/>
</dbReference>
<dbReference type="InterPro" id="IPR008977">
    <property type="entry name" value="PHM/PNGase_F_dom_sf"/>
</dbReference>
<evidence type="ECO:0000256" key="2">
    <source>
        <dbReference type="SAM" id="Phobius"/>
    </source>
</evidence>
<dbReference type="InterPro" id="IPR036939">
    <property type="entry name" value="Cu2_ascorb_mOase_N_sf"/>
</dbReference>
<dbReference type="InterPro" id="IPR024548">
    <property type="entry name" value="Cu2_monoox_C"/>
</dbReference>
<name>A0A9W7B151_9STRA</name>
<evidence type="ECO:0000259" key="3">
    <source>
        <dbReference type="PROSITE" id="PS50836"/>
    </source>
</evidence>
<proteinExistence type="predicted"/>
<evidence type="ECO:0000313" key="5">
    <source>
        <dbReference type="Proteomes" id="UP001162640"/>
    </source>
</evidence>
<dbReference type="Gene3D" id="2.60.120.310">
    <property type="entry name" value="Copper type II, ascorbate-dependent monooxygenase, N-terminal domain"/>
    <property type="match status" value="1"/>
</dbReference>
<dbReference type="InterPro" id="IPR000945">
    <property type="entry name" value="DBH-like"/>
</dbReference>
<dbReference type="PANTHER" id="PTHR10157">
    <property type="entry name" value="DOPAMINE BETA HYDROXYLASE RELATED"/>
    <property type="match status" value="1"/>
</dbReference>
<dbReference type="CDD" id="cd09631">
    <property type="entry name" value="DOMON_DOH"/>
    <property type="match status" value="1"/>
</dbReference>
<dbReference type="GO" id="GO:0004500">
    <property type="term" value="F:dopamine beta-monooxygenase activity"/>
    <property type="evidence" value="ECO:0007669"/>
    <property type="project" value="InterPro"/>
</dbReference>
<feature type="transmembrane region" description="Helical" evidence="2">
    <location>
        <begin position="570"/>
        <end position="591"/>
    </location>
</feature>
<reference evidence="5" key="1">
    <citation type="journal article" date="2023" name="Commun. Biol.">
        <title>Genome analysis of Parmales, the sister group of diatoms, reveals the evolutionary specialization of diatoms from phago-mixotrophs to photoautotrophs.</title>
        <authorList>
            <person name="Ban H."/>
            <person name="Sato S."/>
            <person name="Yoshikawa S."/>
            <person name="Yamada K."/>
            <person name="Nakamura Y."/>
            <person name="Ichinomiya M."/>
            <person name="Sato N."/>
            <person name="Blanc-Mathieu R."/>
            <person name="Endo H."/>
            <person name="Kuwata A."/>
            <person name="Ogata H."/>
        </authorList>
    </citation>
    <scope>NUCLEOTIDE SEQUENCE [LARGE SCALE GENOMIC DNA]</scope>
</reference>
<dbReference type="Pfam" id="PF03712">
    <property type="entry name" value="Cu2_monoox_C"/>
    <property type="match status" value="1"/>
</dbReference>
<organism evidence="4 5">
    <name type="scientific">Triparma laevis f. inornata</name>
    <dbReference type="NCBI Taxonomy" id="1714386"/>
    <lineage>
        <taxon>Eukaryota</taxon>
        <taxon>Sar</taxon>
        <taxon>Stramenopiles</taxon>
        <taxon>Ochrophyta</taxon>
        <taxon>Bolidophyceae</taxon>
        <taxon>Parmales</taxon>
        <taxon>Triparmaceae</taxon>
        <taxon>Triparma</taxon>
    </lineage>
</organism>
<dbReference type="SUPFAM" id="SSF49344">
    <property type="entry name" value="CBD9-like"/>
    <property type="match status" value="1"/>
</dbReference>
<dbReference type="PROSITE" id="PS50836">
    <property type="entry name" value="DOMON"/>
    <property type="match status" value="1"/>
</dbReference>
<evidence type="ECO:0000256" key="1">
    <source>
        <dbReference type="ARBA" id="ARBA00023157"/>
    </source>
</evidence>
<dbReference type="SUPFAM" id="SSF49742">
    <property type="entry name" value="PHM/PNGase F"/>
    <property type="match status" value="2"/>
</dbReference>